<dbReference type="PANTHER" id="PTHR35525:SF3">
    <property type="entry name" value="BLL6575 PROTEIN"/>
    <property type="match status" value="1"/>
</dbReference>
<gene>
    <name evidence="2" type="ORF">HNR71_006981</name>
</gene>
<organism evidence="2 3">
    <name type="scientific">Kribbella sandramycini</name>
    <dbReference type="NCBI Taxonomy" id="60450"/>
    <lineage>
        <taxon>Bacteria</taxon>
        <taxon>Bacillati</taxon>
        <taxon>Actinomycetota</taxon>
        <taxon>Actinomycetes</taxon>
        <taxon>Propionibacteriales</taxon>
        <taxon>Kribbellaceae</taxon>
        <taxon>Kribbella</taxon>
    </lineage>
</organism>
<evidence type="ECO:0000259" key="1">
    <source>
        <dbReference type="Pfam" id="PF11706"/>
    </source>
</evidence>
<dbReference type="InterPro" id="IPR010852">
    <property type="entry name" value="ABATE"/>
</dbReference>
<evidence type="ECO:0000313" key="2">
    <source>
        <dbReference type="EMBL" id="MBB6571344.1"/>
    </source>
</evidence>
<dbReference type="EMBL" id="JACHKF010000001">
    <property type="protein sequence ID" value="MBB6571344.1"/>
    <property type="molecule type" value="Genomic_DNA"/>
</dbReference>
<dbReference type="Gene3D" id="1.10.3300.10">
    <property type="entry name" value="Jann2411-like domain"/>
    <property type="match status" value="1"/>
</dbReference>
<dbReference type="InterPro" id="IPR021005">
    <property type="entry name" value="Znf_CGNR"/>
</dbReference>
<comment type="caution">
    <text evidence="2">The sequence shown here is derived from an EMBL/GenBank/DDBJ whole genome shotgun (WGS) entry which is preliminary data.</text>
</comment>
<dbReference type="Pfam" id="PF11706">
    <property type="entry name" value="zf-CGNR"/>
    <property type="match status" value="1"/>
</dbReference>
<dbReference type="InterPro" id="IPR023286">
    <property type="entry name" value="ABATE_dom_sf"/>
</dbReference>
<name>A0A841SML7_9ACTN</name>
<accession>A0A841SML7</accession>
<dbReference type="AlphaFoldDB" id="A0A841SML7"/>
<dbReference type="RefSeq" id="WP_337796779.1">
    <property type="nucleotide sequence ID" value="NZ_BAAAGT010000015.1"/>
</dbReference>
<dbReference type="Proteomes" id="UP000553957">
    <property type="component" value="Unassembled WGS sequence"/>
</dbReference>
<reference evidence="2 3" key="1">
    <citation type="submission" date="2020-08" db="EMBL/GenBank/DDBJ databases">
        <title>Sequencing the genomes of 1000 actinobacteria strains.</title>
        <authorList>
            <person name="Klenk H.-P."/>
        </authorList>
    </citation>
    <scope>NUCLEOTIDE SEQUENCE [LARGE SCALE GENOMIC DNA]</scope>
    <source>
        <strain evidence="2 3">DSM 15626</strain>
    </source>
</reference>
<dbReference type="SUPFAM" id="SSF160904">
    <property type="entry name" value="Jann2411-like"/>
    <property type="match status" value="1"/>
</dbReference>
<sequence>MELAPERMLGIAVDLVNERPASVPALRALLVAHGEPEPIELSERDLVEVRAVAQELRPVFGPEPAVAINALLREYAVQPYLTDHDGTPWHLHVSEPDASWAAWLAAGAALALAGTLAGRGPDAVAECAASDCERVFVNSAAKRPRRFCTPTCAGRTRVAAHRARRASGGGA</sequence>
<dbReference type="PANTHER" id="PTHR35525">
    <property type="entry name" value="BLL6575 PROTEIN"/>
    <property type="match status" value="1"/>
</dbReference>
<proteinExistence type="predicted"/>
<feature type="domain" description="Zinc finger CGNR" evidence="1">
    <location>
        <begin position="125"/>
        <end position="165"/>
    </location>
</feature>
<evidence type="ECO:0000313" key="3">
    <source>
        <dbReference type="Proteomes" id="UP000553957"/>
    </source>
</evidence>
<protein>
    <submittedName>
        <fullName evidence="2">Putative RNA-binding Zn ribbon-like protein</fullName>
    </submittedName>
</protein>